<dbReference type="Proteomes" id="UP001501231">
    <property type="component" value="Unassembled WGS sequence"/>
</dbReference>
<accession>A0ABN3IDF6</accession>
<protein>
    <recommendedName>
        <fullName evidence="1">N-acetyltransferase domain-containing protein</fullName>
    </recommendedName>
</protein>
<dbReference type="InterPro" id="IPR016181">
    <property type="entry name" value="Acyl_CoA_acyltransferase"/>
</dbReference>
<gene>
    <name evidence="2" type="ORF">GCM10010191_05630</name>
</gene>
<proteinExistence type="predicted"/>
<dbReference type="RefSeq" id="WP_344586737.1">
    <property type="nucleotide sequence ID" value="NZ_BAAARW010000002.1"/>
</dbReference>
<feature type="domain" description="N-acetyltransferase" evidence="1">
    <location>
        <begin position="1"/>
        <end position="115"/>
    </location>
</feature>
<comment type="caution">
    <text evidence="2">The sequence shown here is derived from an EMBL/GenBank/DDBJ whole genome shotgun (WGS) entry which is preliminary data.</text>
</comment>
<name>A0ABN3IDF6_9ACTN</name>
<dbReference type="SUPFAM" id="SSF55729">
    <property type="entry name" value="Acyl-CoA N-acyltransferases (Nat)"/>
    <property type="match status" value="1"/>
</dbReference>
<sequence>MAPFGRFREEARQVQERHPHVELYLAWSGPAEPIVLHLIRTRPAYRGRGLAEAALLDVMALADRLRVPLRLTAEPIAGDDTDPPRLIAWYRRHGFEVVRTARPGDAAVIMQRPVGRGR</sequence>
<dbReference type="EMBL" id="BAAARW010000002">
    <property type="protein sequence ID" value="GAA2401241.1"/>
    <property type="molecule type" value="Genomic_DNA"/>
</dbReference>
<dbReference type="Gene3D" id="3.40.630.30">
    <property type="match status" value="1"/>
</dbReference>
<organism evidence="2 3">
    <name type="scientific">Actinomadura vinacea</name>
    <dbReference type="NCBI Taxonomy" id="115336"/>
    <lineage>
        <taxon>Bacteria</taxon>
        <taxon>Bacillati</taxon>
        <taxon>Actinomycetota</taxon>
        <taxon>Actinomycetes</taxon>
        <taxon>Streptosporangiales</taxon>
        <taxon>Thermomonosporaceae</taxon>
        <taxon>Actinomadura</taxon>
    </lineage>
</organism>
<dbReference type="PROSITE" id="PS51186">
    <property type="entry name" value="GNAT"/>
    <property type="match status" value="1"/>
</dbReference>
<evidence type="ECO:0000313" key="2">
    <source>
        <dbReference type="EMBL" id="GAA2401241.1"/>
    </source>
</evidence>
<evidence type="ECO:0000313" key="3">
    <source>
        <dbReference type="Proteomes" id="UP001501231"/>
    </source>
</evidence>
<evidence type="ECO:0000259" key="1">
    <source>
        <dbReference type="PROSITE" id="PS51186"/>
    </source>
</evidence>
<keyword evidence="3" id="KW-1185">Reference proteome</keyword>
<dbReference type="InterPro" id="IPR000182">
    <property type="entry name" value="GNAT_dom"/>
</dbReference>
<reference evidence="2 3" key="1">
    <citation type="journal article" date="2019" name="Int. J. Syst. Evol. Microbiol.">
        <title>The Global Catalogue of Microorganisms (GCM) 10K type strain sequencing project: providing services to taxonomists for standard genome sequencing and annotation.</title>
        <authorList>
            <consortium name="The Broad Institute Genomics Platform"/>
            <consortium name="The Broad Institute Genome Sequencing Center for Infectious Disease"/>
            <person name="Wu L."/>
            <person name="Ma J."/>
        </authorList>
    </citation>
    <scope>NUCLEOTIDE SEQUENCE [LARGE SCALE GENOMIC DNA]</scope>
    <source>
        <strain evidence="2 3">JCM 3325</strain>
    </source>
</reference>